<dbReference type="STRING" id="1076256.A0A2H3CHH3"/>
<sequence>MQHAGRTELGLSRTILSSVSSQARSKCFERKRKCLPMVSKAGLSRFSVETPVASPLHRRTTLDNGLPLEAKLWCSNLLHHGKHIRRYGTTPASYLDSTPDSASKGSTLDNKGEWVIDRPPNASDVPLGRYYIRPNEEISPHRVLNARTRFHLITGPPGSGKRTRLLGFKYYAEAVGYSVIYLSLPLDKDVKSFWHSVYKTIQPSAENVKPFYDWLDFMSYVKGIKGKVVFLVENIDRLTIVSPPVRRGFFNVFSALSETRPEIYAIAMGTWAATRLGTTETKTAPFNLDLDTRVLYFSRSQVEDLFDAFQEDDDFILDPNVVSDIWLRSGGHPATVCLCEQFIRDRFQVLLDDQIRHVSLAAWKRCTIEELYQWISLSPAYSRMLQAPQKADTDTLLFLRFHFLGNLDPVRIPRAGVNLADFLTNEGVLIQSGRFQAEYRMASAFADGFLRKTLLPTRYSIHPEDAPPVVDNKLVVFDAIKQATRCFDWGLLGEEAPRRGLYDTELARIFMNWTNASEDWSATSDWYTGTVGLHSYITIKKGTTAAEHTIVIAVLGTEDVASARLRVLGLAEYKELMGADEAWLVQYTRKDLYEQIWQSSDPLEKGVNVVYFQHNTTFTRAMMSARWKDAQGQAHHIIKEPFKIFVMPPRIAMG</sequence>
<protein>
    <submittedName>
        <fullName evidence="2">Uncharacterized protein</fullName>
    </submittedName>
</protein>
<organism evidence="2 3">
    <name type="scientific">Armillaria solidipes</name>
    <dbReference type="NCBI Taxonomy" id="1076256"/>
    <lineage>
        <taxon>Eukaryota</taxon>
        <taxon>Fungi</taxon>
        <taxon>Dikarya</taxon>
        <taxon>Basidiomycota</taxon>
        <taxon>Agaricomycotina</taxon>
        <taxon>Agaricomycetes</taxon>
        <taxon>Agaricomycetidae</taxon>
        <taxon>Agaricales</taxon>
        <taxon>Marasmiineae</taxon>
        <taxon>Physalacriaceae</taxon>
        <taxon>Armillaria</taxon>
    </lineage>
</organism>
<keyword evidence="3" id="KW-1185">Reference proteome</keyword>
<evidence type="ECO:0000313" key="3">
    <source>
        <dbReference type="Proteomes" id="UP000218334"/>
    </source>
</evidence>
<dbReference type="Proteomes" id="UP000218334">
    <property type="component" value="Unassembled WGS sequence"/>
</dbReference>
<accession>A0A2H3CHH3</accession>
<feature type="compositionally biased region" description="Polar residues" evidence="1">
    <location>
        <begin position="90"/>
        <end position="109"/>
    </location>
</feature>
<name>A0A2H3CHH3_9AGAR</name>
<dbReference type="EMBL" id="KZ293415">
    <property type="protein sequence ID" value="PBK78642.1"/>
    <property type="molecule type" value="Genomic_DNA"/>
</dbReference>
<dbReference type="InterPro" id="IPR027417">
    <property type="entry name" value="P-loop_NTPase"/>
</dbReference>
<feature type="region of interest" description="Disordered" evidence="1">
    <location>
        <begin position="89"/>
        <end position="115"/>
    </location>
</feature>
<reference evidence="3" key="1">
    <citation type="journal article" date="2017" name="Nat. Ecol. Evol.">
        <title>Genome expansion and lineage-specific genetic innovations in the forest pathogenic fungi Armillaria.</title>
        <authorList>
            <person name="Sipos G."/>
            <person name="Prasanna A.N."/>
            <person name="Walter M.C."/>
            <person name="O'Connor E."/>
            <person name="Balint B."/>
            <person name="Krizsan K."/>
            <person name="Kiss B."/>
            <person name="Hess J."/>
            <person name="Varga T."/>
            <person name="Slot J."/>
            <person name="Riley R."/>
            <person name="Boka B."/>
            <person name="Rigling D."/>
            <person name="Barry K."/>
            <person name="Lee J."/>
            <person name="Mihaltcheva S."/>
            <person name="LaButti K."/>
            <person name="Lipzen A."/>
            <person name="Waldron R."/>
            <person name="Moloney N.M."/>
            <person name="Sperisen C."/>
            <person name="Kredics L."/>
            <person name="Vagvoelgyi C."/>
            <person name="Patrignani A."/>
            <person name="Fitzpatrick D."/>
            <person name="Nagy I."/>
            <person name="Doyle S."/>
            <person name="Anderson J.B."/>
            <person name="Grigoriev I.V."/>
            <person name="Gueldener U."/>
            <person name="Muensterkoetter M."/>
            <person name="Nagy L.G."/>
        </authorList>
    </citation>
    <scope>NUCLEOTIDE SEQUENCE [LARGE SCALE GENOMIC DNA]</scope>
    <source>
        <strain evidence="3">28-4</strain>
    </source>
</reference>
<proteinExistence type="predicted"/>
<dbReference type="SUPFAM" id="SSF52540">
    <property type="entry name" value="P-loop containing nucleoside triphosphate hydrolases"/>
    <property type="match status" value="1"/>
</dbReference>
<gene>
    <name evidence="2" type="ORF">ARMSODRAFT_947604</name>
</gene>
<dbReference type="AlphaFoldDB" id="A0A2H3CHH3"/>
<evidence type="ECO:0000256" key="1">
    <source>
        <dbReference type="SAM" id="MobiDB-lite"/>
    </source>
</evidence>
<evidence type="ECO:0000313" key="2">
    <source>
        <dbReference type="EMBL" id="PBK78642.1"/>
    </source>
</evidence>